<organism evidence="1 2">
    <name type="scientific">Dyadobacter frigoris</name>
    <dbReference type="NCBI Taxonomy" id="2576211"/>
    <lineage>
        <taxon>Bacteria</taxon>
        <taxon>Pseudomonadati</taxon>
        <taxon>Bacteroidota</taxon>
        <taxon>Cytophagia</taxon>
        <taxon>Cytophagales</taxon>
        <taxon>Spirosomataceae</taxon>
        <taxon>Dyadobacter</taxon>
    </lineage>
</organism>
<dbReference type="OrthoDB" id="246488at2"/>
<name>A0A4U6D5T6_9BACT</name>
<dbReference type="EMBL" id="SZVO01000012">
    <property type="protein sequence ID" value="TKT89404.1"/>
    <property type="molecule type" value="Genomic_DNA"/>
</dbReference>
<evidence type="ECO:0008006" key="3">
    <source>
        <dbReference type="Google" id="ProtNLM"/>
    </source>
</evidence>
<dbReference type="RefSeq" id="WP_137342541.1">
    <property type="nucleotide sequence ID" value="NZ_BSQH01000015.1"/>
</dbReference>
<proteinExistence type="predicted"/>
<comment type="caution">
    <text evidence="1">The sequence shown here is derived from an EMBL/GenBank/DDBJ whole genome shotgun (WGS) entry which is preliminary data.</text>
</comment>
<sequence>MKDFCKKPFFLLIRSCELHGLIFFIVLLQSCDTKKSVNKTFVIRKDQKAVGISFPLKYTEGIPPDSVFAFAEVRLLSKNKSVAILGDYSIVNQTVLFTPLIPFTHGLSYEILVKGKQIDTFEIPKNHSSRAPALLGIFPSADTLPENLLKVYLHFSHPMREGQSARYVTLLKNNSDTIKGAFLDLQPELWNPDRTILTLWLDPGRIKRDLIPNKLLGAPLKKNGSYQIVISKDWTDASGNSLSRSFTKTFTTIIRDSLSPDPDLWKISLPEKRTSNALKIDFHEPLDHSLLQETLTVKNQKGETISGKWQILDEEKVCLFSPDQNWISANYILRIETKLEDLAGNNLNRPFDKDITKKENKKKLGDFAEISFQVKD</sequence>
<accession>A0A4U6D5T6</accession>
<protein>
    <recommendedName>
        <fullName evidence="3">SbsA Ig-like domain-containing protein</fullName>
    </recommendedName>
</protein>
<dbReference type="AlphaFoldDB" id="A0A4U6D5T6"/>
<evidence type="ECO:0000313" key="2">
    <source>
        <dbReference type="Proteomes" id="UP000304900"/>
    </source>
</evidence>
<keyword evidence="2" id="KW-1185">Reference proteome</keyword>
<evidence type="ECO:0000313" key="1">
    <source>
        <dbReference type="EMBL" id="TKT89404.1"/>
    </source>
</evidence>
<dbReference type="Proteomes" id="UP000304900">
    <property type="component" value="Unassembled WGS sequence"/>
</dbReference>
<reference evidence="1 2" key="1">
    <citation type="submission" date="2019-05" db="EMBL/GenBank/DDBJ databases">
        <title>Dyadobacter AR-3-8 sp. nov., isolated from arctic soil.</title>
        <authorList>
            <person name="Chaudhary D.K."/>
        </authorList>
    </citation>
    <scope>NUCLEOTIDE SEQUENCE [LARGE SCALE GENOMIC DNA]</scope>
    <source>
        <strain evidence="1 2">AR-3-8</strain>
    </source>
</reference>
<gene>
    <name evidence="1" type="ORF">FDK13_23945</name>
</gene>
<dbReference type="PROSITE" id="PS51257">
    <property type="entry name" value="PROKAR_LIPOPROTEIN"/>
    <property type="match status" value="1"/>
</dbReference>